<dbReference type="AlphaFoldDB" id="A0A136JIK5"/>
<reference evidence="3" key="1">
    <citation type="submission" date="2016-02" db="EMBL/GenBank/DDBJ databases">
        <title>Draft genome sequence of Microdochium bolleyi, a fungal endophyte of beachgrass.</title>
        <authorList>
            <consortium name="DOE Joint Genome Institute"/>
            <person name="David A.S."/>
            <person name="May G."/>
            <person name="Haridas S."/>
            <person name="Lim J."/>
            <person name="Wang M."/>
            <person name="Labutti K."/>
            <person name="Lipzen A."/>
            <person name="Barry K."/>
            <person name="Grigoriev I.V."/>
        </authorList>
    </citation>
    <scope>NUCLEOTIDE SEQUENCE [LARGE SCALE GENOMIC DNA]</scope>
    <source>
        <strain evidence="3">J235TASD1</strain>
    </source>
</reference>
<name>A0A136JIK5_9PEZI</name>
<evidence type="ECO:0000313" key="3">
    <source>
        <dbReference type="Proteomes" id="UP000070501"/>
    </source>
</evidence>
<accession>A0A136JIK5</accession>
<dbReference type="Proteomes" id="UP000070501">
    <property type="component" value="Unassembled WGS sequence"/>
</dbReference>
<sequence length="57" mass="5637">MSSKPDVWSALTTGSAGQFPATATWSAAGLGNPSTALHARRPGAQAPAPDQSTAGDN</sequence>
<evidence type="ECO:0000313" key="2">
    <source>
        <dbReference type="EMBL" id="KXJ96979.1"/>
    </source>
</evidence>
<keyword evidence="3" id="KW-1185">Reference proteome</keyword>
<proteinExistence type="predicted"/>
<organism evidence="2 3">
    <name type="scientific">Microdochium bolleyi</name>
    <dbReference type="NCBI Taxonomy" id="196109"/>
    <lineage>
        <taxon>Eukaryota</taxon>
        <taxon>Fungi</taxon>
        <taxon>Dikarya</taxon>
        <taxon>Ascomycota</taxon>
        <taxon>Pezizomycotina</taxon>
        <taxon>Sordariomycetes</taxon>
        <taxon>Xylariomycetidae</taxon>
        <taxon>Xylariales</taxon>
        <taxon>Microdochiaceae</taxon>
        <taxon>Microdochium</taxon>
    </lineage>
</organism>
<gene>
    <name evidence="2" type="ORF">Micbo1qcDRAFT_155718</name>
</gene>
<dbReference type="InParanoid" id="A0A136JIK5"/>
<dbReference type="EMBL" id="KQ964245">
    <property type="protein sequence ID" value="KXJ96979.1"/>
    <property type="molecule type" value="Genomic_DNA"/>
</dbReference>
<feature type="region of interest" description="Disordered" evidence="1">
    <location>
        <begin position="26"/>
        <end position="57"/>
    </location>
</feature>
<protein>
    <submittedName>
        <fullName evidence="2">Uncharacterized protein</fullName>
    </submittedName>
</protein>
<evidence type="ECO:0000256" key="1">
    <source>
        <dbReference type="SAM" id="MobiDB-lite"/>
    </source>
</evidence>